<feature type="compositionally biased region" description="Polar residues" evidence="1">
    <location>
        <begin position="17"/>
        <end position="30"/>
    </location>
</feature>
<dbReference type="AlphaFoldDB" id="A0A0U5J960"/>
<dbReference type="PATRIC" id="fig|389348.3.peg.1038"/>
<evidence type="ECO:0000256" key="1">
    <source>
        <dbReference type="SAM" id="MobiDB-lite"/>
    </source>
</evidence>
<feature type="region of interest" description="Disordered" evidence="1">
    <location>
        <begin position="1"/>
        <end position="49"/>
    </location>
</feature>
<dbReference type="EMBL" id="LN879502">
    <property type="protein sequence ID" value="CUI16569.1"/>
    <property type="molecule type" value="Genomic_DNA"/>
</dbReference>
<evidence type="ECO:0000313" key="3">
    <source>
        <dbReference type="Proteomes" id="UP000069902"/>
    </source>
</evidence>
<accession>A0A0U5J960</accession>
<dbReference type="RefSeq" id="WP_059060600.1">
    <property type="nucleotide sequence ID" value="NZ_LN879502.1"/>
</dbReference>
<name>A0A0U5J960_9BACT</name>
<dbReference type="InParanoid" id="A0A0U5J960"/>
<evidence type="ECO:0000313" key="2">
    <source>
        <dbReference type="EMBL" id="CUI16569.1"/>
    </source>
</evidence>
<gene>
    <name evidence="2" type="ORF">PNK_0944</name>
</gene>
<protein>
    <submittedName>
        <fullName evidence="2">Uncharacterized protein</fullName>
    </submittedName>
</protein>
<dbReference type="STRING" id="389348.PNK_0944"/>
<organism evidence="2 3">
    <name type="scientific">Candidatus Protochlamydia naegleriophila</name>
    <dbReference type="NCBI Taxonomy" id="389348"/>
    <lineage>
        <taxon>Bacteria</taxon>
        <taxon>Pseudomonadati</taxon>
        <taxon>Chlamydiota</taxon>
        <taxon>Chlamydiia</taxon>
        <taxon>Parachlamydiales</taxon>
        <taxon>Parachlamydiaceae</taxon>
        <taxon>Candidatus Protochlamydia</taxon>
    </lineage>
</organism>
<reference evidence="3" key="1">
    <citation type="submission" date="2015-09" db="EMBL/GenBank/DDBJ databases">
        <authorList>
            <person name="Bertelli C."/>
        </authorList>
    </citation>
    <scope>NUCLEOTIDE SEQUENCE [LARGE SCALE GENOMIC DNA]</scope>
    <source>
        <strain evidence="3">KNic</strain>
    </source>
</reference>
<dbReference type="KEGG" id="pnl:PNK_0944"/>
<sequence>MLYGDYSAWKPGDIFQNHPQPDQVEQTQTEESSHPHNPTTEEKETKQGHYSQVLTTGQLKQEGVLFELALGDMMATDLENPPPLGDELPPLLLKSFETIPVTDISLSEAAASPPVSFKELISSVDNYKTSLGSDENTARPHLILNKTFLFFPINSVRNFVNKALKNEWQPSSFWKLFAQKIGLSPEGLSKYEYVSLTLQSFSKIKDYQKEMNQRLLEANNPNQFMQEISGLSCHPGANSAQSLIQTIEYTLKIVEEQYAYHKKKGTLEAFFNEAFDDSNICFEARARHLQEYANNNPIMNNKTVDVNILPDYTRESPFNKIFEEELRVLREIKKRNHTLKEDENITGEEFKNYLINERKILEVEGKEKKESQTIRLITEQDVDALIEFYRDTVMILD</sequence>
<feature type="compositionally biased region" description="Basic and acidic residues" evidence="1">
    <location>
        <begin position="31"/>
        <end position="47"/>
    </location>
</feature>
<keyword evidence="3" id="KW-1185">Reference proteome</keyword>
<dbReference type="Proteomes" id="UP000069902">
    <property type="component" value="Chromosome cPNK"/>
</dbReference>
<proteinExistence type="predicted"/>